<evidence type="ECO:0000313" key="10">
    <source>
        <dbReference type="Proteomes" id="UP000291838"/>
    </source>
</evidence>
<reference evidence="9 10" key="1">
    <citation type="submission" date="2019-01" db="EMBL/GenBank/DDBJ databases">
        <title>Novel species of Nocardioides.</title>
        <authorList>
            <person name="Liu Q."/>
            <person name="Xin Y.-H."/>
        </authorList>
    </citation>
    <scope>NUCLEOTIDE SEQUENCE [LARGE SCALE GENOMIC DNA]</scope>
    <source>
        <strain evidence="9 10">HLT3-15</strain>
    </source>
</reference>
<dbReference type="InterPro" id="IPR009619">
    <property type="entry name" value="CrgA"/>
</dbReference>
<keyword evidence="10" id="KW-1185">Reference proteome</keyword>
<proteinExistence type="inferred from homology"/>
<evidence type="ECO:0000256" key="7">
    <source>
        <dbReference type="HAMAP-Rule" id="MF_00631"/>
    </source>
</evidence>
<evidence type="ECO:0000256" key="6">
    <source>
        <dbReference type="ARBA" id="ARBA00023306"/>
    </source>
</evidence>
<comment type="caution">
    <text evidence="7">Lacks conserved residue(s) required for the propagation of feature annotation.</text>
</comment>
<dbReference type="EMBL" id="SDWS01000012">
    <property type="protein sequence ID" value="RYB88639.1"/>
    <property type="molecule type" value="Genomic_DNA"/>
</dbReference>
<evidence type="ECO:0000256" key="4">
    <source>
        <dbReference type="ARBA" id="ARBA00022989"/>
    </source>
</evidence>
<feature type="region of interest" description="Disordered" evidence="8">
    <location>
        <begin position="1"/>
        <end position="35"/>
    </location>
</feature>
<name>A0A4Q2RM14_9ACTN</name>
<evidence type="ECO:0000256" key="5">
    <source>
        <dbReference type="ARBA" id="ARBA00023136"/>
    </source>
</evidence>
<evidence type="ECO:0000256" key="8">
    <source>
        <dbReference type="SAM" id="MobiDB-lite"/>
    </source>
</evidence>
<comment type="similarity">
    <text evidence="7">Belongs to the CrgA family.</text>
</comment>
<evidence type="ECO:0000256" key="2">
    <source>
        <dbReference type="ARBA" id="ARBA00022618"/>
    </source>
</evidence>
<keyword evidence="6 7" id="KW-0131">Cell cycle</keyword>
<keyword evidence="4 7" id="KW-1133">Transmembrane helix</keyword>
<accession>A0A4Q2RM14</accession>
<evidence type="ECO:0000256" key="1">
    <source>
        <dbReference type="ARBA" id="ARBA00022475"/>
    </source>
</evidence>
<dbReference type="GO" id="GO:0005886">
    <property type="term" value="C:plasma membrane"/>
    <property type="evidence" value="ECO:0007669"/>
    <property type="project" value="UniProtKB-SubCell"/>
</dbReference>
<gene>
    <name evidence="7" type="primary">crgA</name>
    <name evidence="9" type="ORF">EUA06_20365</name>
</gene>
<dbReference type="HAMAP" id="MF_00631">
    <property type="entry name" value="CrgA"/>
    <property type="match status" value="1"/>
</dbReference>
<feature type="transmembrane region" description="Helical" evidence="7">
    <location>
        <begin position="100"/>
        <end position="117"/>
    </location>
</feature>
<comment type="subcellular location">
    <subcellularLocation>
        <location evidence="7">Cell membrane</location>
        <topology evidence="7">Multi-pass membrane protein</topology>
    </subcellularLocation>
</comment>
<keyword evidence="1 7" id="KW-1003">Cell membrane</keyword>
<comment type="caution">
    <text evidence="9">The sequence shown here is derived from an EMBL/GenBank/DDBJ whole genome shotgun (WGS) entry which is preliminary data.</text>
</comment>
<sequence length="186" mass="19969">MGLRRHADYANPPLGASRPSTSYPSSPPSSPATGAAVSKSSAIATEEKTSRFSIRFLISLLLIVVGIGWLVFYYTQARGNPLAFPPVEGSPKAVADLGDWNYAIGFGLLMLGLMVSAHPSTPLGRGRGVVAAMLGCFLVGLIWICTFYVFSDDLSNLWVFNDLGQWNLVVGIAFMAVGFSFATKWE</sequence>
<evidence type="ECO:0000256" key="3">
    <source>
        <dbReference type="ARBA" id="ARBA00022692"/>
    </source>
</evidence>
<dbReference type="AlphaFoldDB" id="A0A4Q2RM14"/>
<evidence type="ECO:0000313" key="9">
    <source>
        <dbReference type="EMBL" id="RYB88639.1"/>
    </source>
</evidence>
<dbReference type="GO" id="GO:0051301">
    <property type="term" value="P:cell division"/>
    <property type="evidence" value="ECO:0007669"/>
    <property type="project" value="UniProtKB-UniRule"/>
</dbReference>
<feature type="transmembrane region" description="Helical" evidence="7">
    <location>
        <begin position="163"/>
        <end position="182"/>
    </location>
</feature>
<feature type="transmembrane region" description="Helical" evidence="7">
    <location>
        <begin position="129"/>
        <end position="151"/>
    </location>
</feature>
<organism evidence="9 10">
    <name type="scientific">Nocardioides glacieisoli</name>
    <dbReference type="NCBI Taxonomy" id="1168730"/>
    <lineage>
        <taxon>Bacteria</taxon>
        <taxon>Bacillati</taxon>
        <taxon>Actinomycetota</taxon>
        <taxon>Actinomycetes</taxon>
        <taxon>Propionibacteriales</taxon>
        <taxon>Nocardioidaceae</taxon>
        <taxon>Nocardioides</taxon>
    </lineage>
</organism>
<keyword evidence="5 7" id="KW-0472">Membrane</keyword>
<dbReference type="Pfam" id="PF06781">
    <property type="entry name" value="CrgA"/>
    <property type="match status" value="2"/>
</dbReference>
<dbReference type="Proteomes" id="UP000291838">
    <property type="component" value="Unassembled WGS sequence"/>
</dbReference>
<keyword evidence="2 7" id="KW-0132">Cell division</keyword>
<comment type="function">
    <text evidence="7">Involved in cell division.</text>
</comment>
<keyword evidence="3 7" id="KW-0812">Transmembrane</keyword>
<dbReference type="OrthoDB" id="5189646at2"/>
<feature type="transmembrane region" description="Helical" evidence="7">
    <location>
        <begin position="56"/>
        <end position="75"/>
    </location>
</feature>
<protein>
    <recommendedName>
        <fullName evidence="7">Cell division protein CrgA</fullName>
    </recommendedName>
</protein>